<evidence type="ECO:0000256" key="2">
    <source>
        <dbReference type="ARBA" id="ARBA00009657"/>
    </source>
</evidence>
<dbReference type="AlphaFoldDB" id="A0A1S3KCH3"/>
<feature type="domain" description="Kazal-like" evidence="10">
    <location>
        <begin position="432"/>
        <end position="491"/>
    </location>
</feature>
<dbReference type="PROSITE" id="PS50850">
    <property type="entry name" value="MFS"/>
    <property type="match status" value="1"/>
</dbReference>
<evidence type="ECO:0000259" key="10">
    <source>
        <dbReference type="PROSITE" id="PS51465"/>
    </source>
</evidence>
<keyword evidence="5 8" id="KW-1133">Transmembrane helix</keyword>
<keyword evidence="8" id="KW-0813">Transport</keyword>
<evidence type="ECO:0000256" key="6">
    <source>
        <dbReference type="ARBA" id="ARBA00023136"/>
    </source>
</evidence>
<feature type="domain" description="Major facilitator superfamily (MFS) profile" evidence="9">
    <location>
        <begin position="37"/>
        <end position="633"/>
    </location>
</feature>
<evidence type="ECO:0000256" key="7">
    <source>
        <dbReference type="ARBA" id="ARBA00023157"/>
    </source>
</evidence>
<evidence type="ECO:0000256" key="4">
    <source>
        <dbReference type="ARBA" id="ARBA00022692"/>
    </source>
</evidence>
<dbReference type="Gene3D" id="1.20.1250.20">
    <property type="entry name" value="MFS general substrate transporter like domains"/>
    <property type="match status" value="1"/>
</dbReference>
<evidence type="ECO:0000313" key="11">
    <source>
        <dbReference type="Proteomes" id="UP000085678"/>
    </source>
</evidence>
<dbReference type="CDD" id="cd17404">
    <property type="entry name" value="MFS_SLCO5_OATP5"/>
    <property type="match status" value="1"/>
</dbReference>
<comment type="similarity">
    <text evidence="2 8">Belongs to the organo anion transporter (TC 2.A.60) family.</text>
</comment>
<comment type="subcellular location">
    <subcellularLocation>
        <location evidence="1 8">Cell membrane</location>
        <topology evidence="1 8">Multi-pass membrane protein</topology>
    </subcellularLocation>
</comment>
<keyword evidence="7" id="KW-1015">Disulfide bond</keyword>
<evidence type="ECO:0000259" key="9">
    <source>
        <dbReference type="PROSITE" id="PS50850"/>
    </source>
</evidence>
<organism evidence="11 12">
    <name type="scientific">Lingula anatina</name>
    <name type="common">Brachiopod</name>
    <name type="synonym">Lingula unguis</name>
    <dbReference type="NCBI Taxonomy" id="7574"/>
    <lineage>
        <taxon>Eukaryota</taxon>
        <taxon>Metazoa</taxon>
        <taxon>Spiralia</taxon>
        <taxon>Lophotrochozoa</taxon>
        <taxon>Brachiopoda</taxon>
        <taxon>Linguliformea</taxon>
        <taxon>Lingulata</taxon>
        <taxon>Lingulida</taxon>
        <taxon>Linguloidea</taxon>
        <taxon>Lingulidae</taxon>
        <taxon>Lingula</taxon>
    </lineage>
</organism>
<dbReference type="GeneID" id="106180770"/>
<name>A0A1S3KCH3_LINAN</name>
<keyword evidence="3" id="KW-1003">Cell membrane</keyword>
<dbReference type="InterPro" id="IPR002350">
    <property type="entry name" value="Kazal_dom"/>
</dbReference>
<protein>
    <recommendedName>
        <fullName evidence="8">Solute carrier organic anion transporter family member</fullName>
    </recommendedName>
</protein>
<dbReference type="OrthoDB" id="5062115at2759"/>
<feature type="transmembrane region" description="Helical" evidence="8">
    <location>
        <begin position="318"/>
        <end position="345"/>
    </location>
</feature>
<dbReference type="PROSITE" id="PS51465">
    <property type="entry name" value="KAZAL_2"/>
    <property type="match status" value="1"/>
</dbReference>
<sequence length="687" mass="75080">METAAQETQVEAEKESKCGCGYWHPACLQKFSHPPAFLLCISAAALAQSILVSGYTSSILTTIEKRYSLQSTELGVIFSSYEFTCVFFTVIVSYFGGRSKHNRAAWIGKGMVLLALGSFLFALPHFIGGQYQVTLNQNASLDNTENLCNDDPATTDMSSACRSSVQSEKWAFAIFLIAQMLIGVGASPVYTLGPTYMYDNVRRNLYPIFAGIMYAMAAFGPALGFLIGAAFITLYVDPANPPPTLTEDSKDWIGAWWLGFLLCSFMGLLVSVPLLMFPKKLDIKEENIEVEEEPAMMGFGQSVKDIPRELKKLFTNTTWLCVSLAIVMEQSVIQGFIVFIAKYLQTMYDIPASRANIVTGAVVIPSAVVGIITGGVVVKKFKLTLEGIGRLLVCIAFLAFLVTLPIFFLGCESGKLAGVTTPYRLDDVLSTVNLSSECNVNCHCSVQHYAPVCDSHAGMAYLSACHAGCHVVDVTHVDGMKESVKNYSSCACLGLSSPPSDGWSVVEGKCSRECNTFIPFVLLLFLVVFLICCAQNPALIITLKSVSSSSERSFALGMQYFLLRAVAFIPAPIYFGYLFDTQCILWQPSCENGKQGACWEYSIENLPYTMFGMACGLRILGFIFILLTYLSIKRDGRRKGCMQLANGGKDLDPNKMVHSVSTVSCDTMTSSVSSDNGVKPVRLETYI</sequence>
<dbReference type="GO" id="GO:0016323">
    <property type="term" value="C:basolateral plasma membrane"/>
    <property type="evidence" value="ECO:0007669"/>
    <property type="project" value="TreeGrafter"/>
</dbReference>
<keyword evidence="8" id="KW-0406">Ion transport</keyword>
<dbReference type="RefSeq" id="XP_013420333.1">
    <property type="nucleotide sequence ID" value="XM_013564879.1"/>
</dbReference>
<feature type="transmembrane region" description="Helical" evidence="8">
    <location>
        <begin position="390"/>
        <end position="410"/>
    </location>
</feature>
<keyword evidence="11" id="KW-1185">Reference proteome</keyword>
<dbReference type="KEGG" id="lak:106180770"/>
<dbReference type="SUPFAM" id="SSF103473">
    <property type="entry name" value="MFS general substrate transporter"/>
    <property type="match status" value="1"/>
</dbReference>
<dbReference type="InterPro" id="IPR020846">
    <property type="entry name" value="MFS_dom"/>
</dbReference>
<dbReference type="InterPro" id="IPR004156">
    <property type="entry name" value="OATP"/>
</dbReference>
<dbReference type="InterPro" id="IPR036259">
    <property type="entry name" value="MFS_trans_sf"/>
</dbReference>
<evidence type="ECO:0000256" key="3">
    <source>
        <dbReference type="ARBA" id="ARBA00022475"/>
    </source>
</evidence>
<feature type="transmembrane region" description="Helical" evidence="8">
    <location>
        <begin position="610"/>
        <end position="632"/>
    </location>
</feature>
<feature type="transmembrane region" description="Helical" evidence="8">
    <location>
        <begin position="76"/>
        <end position="95"/>
    </location>
</feature>
<feature type="transmembrane region" description="Helical" evidence="8">
    <location>
        <begin position="357"/>
        <end position="378"/>
    </location>
</feature>
<evidence type="ECO:0000256" key="5">
    <source>
        <dbReference type="ARBA" id="ARBA00022989"/>
    </source>
</evidence>
<dbReference type="GO" id="GO:0006811">
    <property type="term" value="P:monoatomic ion transport"/>
    <property type="evidence" value="ECO:0007669"/>
    <property type="project" value="UniProtKB-KW"/>
</dbReference>
<dbReference type="OMA" id="NASLYLX"/>
<dbReference type="InParanoid" id="A0A1S3KCH3"/>
<feature type="transmembrane region" description="Helical" evidence="8">
    <location>
        <begin position="517"/>
        <end position="540"/>
    </location>
</feature>
<feature type="transmembrane region" description="Helical" evidence="8">
    <location>
        <begin position="107"/>
        <end position="127"/>
    </location>
</feature>
<dbReference type="NCBIfam" id="TIGR00805">
    <property type="entry name" value="oat"/>
    <property type="match status" value="1"/>
</dbReference>
<feature type="transmembrane region" description="Helical" evidence="8">
    <location>
        <begin position="205"/>
        <end position="235"/>
    </location>
</feature>
<evidence type="ECO:0000256" key="8">
    <source>
        <dbReference type="RuleBase" id="RU362056"/>
    </source>
</evidence>
<feature type="transmembrane region" description="Helical" evidence="8">
    <location>
        <begin position="561"/>
        <end position="579"/>
    </location>
</feature>
<accession>A0A1S3KCH3</accession>
<dbReference type="Pfam" id="PF03137">
    <property type="entry name" value="OATP"/>
    <property type="match status" value="1"/>
</dbReference>
<feature type="transmembrane region" description="Helical" evidence="8">
    <location>
        <begin position="255"/>
        <end position="277"/>
    </location>
</feature>
<evidence type="ECO:0000313" key="12">
    <source>
        <dbReference type="RefSeq" id="XP_013420333.1"/>
    </source>
</evidence>
<keyword evidence="6 8" id="KW-0472">Membrane</keyword>
<gene>
    <name evidence="12" type="primary">LOC106180770</name>
</gene>
<feature type="transmembrane region" description="Helical" evidence="8">
    <location>
        <begin position="36"/>
        <end position="56"/>
    </location>
</feature>
<dbReference type="GO" id="GO:0043252">
    <property type="term" value="P:sodium-independent organic anion transport"/>
    <property type="evidence" value="ECO:0007669"/>
    <property type="project" value="TreeGrafter"/>
</dbReference>
<dbReference type="Proteomes" id="UP000085678">
    <property type="component" value="Unplaced"/>
</dbReference>
<feature type="transmembrane region" description="Helical" evidence="8">
    <location>
        <begin position="170"/>
        <end position="193"/>
    </location>
</feature>
<proteinExistence type="inferred from homology"/>
<evidence type="ECO:0000256" key="1">
    <source>
        <dbReference type="ARBA" id="ARBA00004651"/>
    </source>
</evidence>
<dbReference type="PANTHER" id="PTHR11388:SF142">
    <property type="entry name" value="SOLUTE CARRIER ORGANIC ANION TRANSPORTER FAMILY MEMBER 5A1"/>
    <property type="match status" value="1"/>
</dbReference>
<reference evidence="12" key="1">
    <citation type="submission" date="2025-08" db="UniProtKB">
        <authorList>
            <consortium name="RefSeq"/>
        </authorList>
    </citation>
    <scope>IDENTIFICATION</scope>
    <source>
        <tissue evidence="12">Gonads</tissue>
    </source>
</reference>
<keyword evidence="4 8" id="KW-0812">Transmembrane</keyword>
<dbReference type="PANTHER" id="PTHR11388">
    <property type="entry name" value="ORGANIC ANION TRANSPORTER"/>
    <property type="match status" value="1"/>
</dbReference>
<dbReference type="GO" id="GO:0015347">
    <property type="term" value="F:sodium-independent organic anion transmembrane transporter activity"/>
    <property type="evidence" value="ECO:0007669"/>
    <property type="project" value="TreeGrafter"/>
</dbReference>